<keyword evidence="2" id="KW-0143">Chaperone</keyword>
<dbReference type="Pfam" id="PF02996">
    <property type="entry name" value="Prefoldin"/>
    <property type="match status" value="1"/>
</dbReference>
<dbReference type="InterPro" id="IPR004127">
    <property type="entry name" value="Prefoldin_subunit_alpha"/>
</dbReference>
<dbReference type="GO" id="GO:0005737">
    <property type="term" value="C:cytoplasm"/>
    <property type="evidence" value="ECO:0007669"/>
    <property type="project" value="TreeGrafter"/>
</dbReference>
<comment type="similarity">
    <text evidence="1">Belongs to the prefoldin subunit alpha family.</text>
</comment>
<protein>
    <recommendedName>
        <fullName evidence="5">Prefoldin subunit 5</fullName>
    </recommendedName>
</protein>
<evidence type="ECO:0000313" key="3">
    <source>
        <dbReference type="EMBL" id="KAL0101822.1"/>
    </source>
</evidence>
<dbReference type="GO" id="GO:1990115">
    <property type="term" value="P:RNA polymerase III assembly"/>
    <property type="evidence" value="ECO:0007669"/>
    <property type="project" value="TreeGrafter"/>
</dbReference>
<dbReference type="FunFam" id="1.10.287.370:FF:000004">
    <property type="entry name" value="Probable prefoldin subunit 5"/>
    <property type="match status" value="1"/>
</dbReference>
<dbReference type="InterPro" id="IPR011599">
    <property type="entry name" value="PFD_alpha_archaea"/>
</dbReference>
<dbReference type="CDD" id="cd23157">
    <property type="entry name" value="Prefoldin_5"/>
    <property type="match status" value="1"/>
</dbReference>
<sequence>MSQETSVKSSPQSQVVSLATLPNLNLQQLTMFKQQLDQELGVFQDSLHTLKIAQSRFQESGSCLEKITPDTEGSEILVPLTGSMYVTGKLADANNVIVDIGTGYYAEKNIQDAKDYFKRKVEYVTEQMEKIQQVGIERTKLREATMDIIEARIQPPVWDAAARGKR</sequence>
<gene>
    <name evidence="3" type="ORF">PUN28_019157</name>
</gene>
<dbReference type="GO" id="GO:0016272">
    <property type="term" value="C:prefoldin complex"/>
    <property type="evidence" value="ECO:0007669"/>
    <property type="project" value="InterPro"/>
</dbReference>
<name>A0AAW2EF34_9HYME</name>
<dbReference type="Gene3D" id="1.10.287.370">
    <property type="match status" value="1"/>
</dbReference>
<dbReference type="PANTHER" id="PTHR12674:SF2">
    <property type="entry name" value="PREFOLDIN SUBUNIT 5"/>
    <property type="match status" value="1"/>
</dbReference>
<dbReference type="GO" id="GO:1990114">
    <property type="term" value="P:RNA polymerase II core complex assembly"/>
    <property type="evidence" value="ECO:0007669"/>
    <property type="project" value="TreeGrafter"/>
</dbReference>
<reference evidence="3 4" key="1">
    <citation type="submission" date="2023-03" db="EMBL/GenBank/DDBJ databases">
        <title>High recombination rates correlate with genetic variation in Cardiocondyla obscurior ants.</title>
        <authorList>
            <person name="Errbii M."/>
        </authorList>
    </citation>
    <scope>NUCLEOTIDE SEQUENCE [LARGE SCALE GENOMIC DNA]</scope>
    <source>
        <strain evidence="3">Alpha-2009</strain>
        <tissue evidence="3">Whole body</tissue>
    </source>
</reference>
<dbReference type="EMBL" id="JADYXP020000024">
    <property type="protein sequence ID" value="KAL0101822.1"/>
    <property type="molecule type" value="Genomic_DNA"/>
</dbReference>
<evidence type="ECO:0000256" key="1">
    <source>
        <dbReference type="ARBA" id="ARBA00010048"/>
    </source>
</evidence>
<dbReference type="SUPFAM" id="SSF46579">
    <property type="entry name" value="Prefoldin"/>
    <property type="match status" value="1"/>
</dbReference>
<dbReference type="AlphaFoldDB" id="A0AAW2EF34"/>
<dbReference type="NCBIfam" id="TIGR00293">
    <property type="entry name" value="prefoldin subunit alpha"/>
    <property type="match status" value="1"/>
</dbReference>
<accession>A0AAW2EF34</accession>
<keyword evidence="4" id="KW-1185">Reference proteome</keyword>
<proteinExistence type="inferred from homology"/>
<dbReference type="GO" id="GO:1990113">
    <property type="term" value="P:RNA polymerase I assembly"/>
    <property type="evidence" value="ECO:0007669"/>
    <property type="project" value="TreeGrafter"/>
</dbReference>
<evidence type="ECO:0000256" key="2">
    <source>
        <dbReference type="ARBA" id="ARBA00023186"/>
    </source>
</evidence>
<evidence type="ECO:0008006" key="5">
    <source>
        <dbReference type="Google" id="ProtNLM"/>
    </source>
</evidence>
<dbReference type="GO" id="GO:0006457">
    <property type="term" value="P:protein folding"/>
    <property type="evidence" value="ECO:0007669"/>
    <property type="project" value="InterPro"/>
</dbReference>
<dbReference type="GO" id="GO:0051082">
    <property type="term" value="F:unfolded protein binding"/>
    <property type="evidence" value="ECO:0007669"/>
    <property type="project" value="InterPro"/>
</dbReference>
<dbReference type="PANTHER" id="PTHR12674">
    <property type="entry name" value="PREFOLDIN SUBUNIT 5"/>
    <property type="match status" value="1"/>
</dbReference>
<dbReference type="Proteomes" id="UP001430953">
    <property type="component" value="Unassembled WGS sequence"/>
</dbReference>
<dbReference type="InterPro" id="IPR009053">
    <property type="entry name" value="Prefoldin"/>
</dbReference>
<evidence type="ECO:0000313" key="4">
    <source>
        <dbReference type="Proteomes" id="UP001430953"/>
    </source>
</evidence>
<organism evidence="3 4">
    <name type="scientific">Cardiocondyla obscurior</name>
    <dbReference type="NCBI Taxonomy" id="286306"/>
    <lineage>
        <taxon>Eukaryota</taxon>
        <taxon>Metazoa</taxon>
        <taxon>Ecdysozoa</taxon>
        <taxon>Arthropoda</taxon>
        <taxon>Hexapoda</taxon>
        <taxon>Insecta</taxon>
        <taxon>Pterygota</taxon>
        <taxon>Neoptera</taxon>
        <taxon>Endopterygota</taxon>
        <taxon>Hymenoptera</taxon>
        <taxon>Apocrita</taxon>
        <taxon>Aculeata</taxon>
        <taxon>Formicoidea</taxon>
        <taxon>Formicidae</taxon>
        <taxon>Myrmicinae</taxon>
        <taxon>Cardiocondyla</taxon>
    </lineage>
</organism>
<comment type="caution">
    <text evidence="3">The sequence shown here is derived from an EMBL/GenBank/DDBJ whole genome shotgun (WGS) entry which is preliminary data.</text>
</comment>